<dbReference type="Gene3D" id="3.40.50.300">
    <property type="entry name" value="P-loop containing nucleotide triphosphate hydrolases"/>
    <property type="match status" value="2"/>
</dbReference>
<keyword evidence="2" id="KW-0540">Nuclease</keyword>
<keyword evidence="2" id="KW-0269">Exonuclease</keyword>
<keyword evidence="2" id="KW-0378">Hydrolase</keyword>
<dbReference type="PANTHER" id="PTHR32114">
    <property type="entry name" value="ABC TRANSPORTER ABCH.3"/>
    <property type="match status" value="1"/>
</dbReference>
<dbReference type="EMBL" id="AEIU01000079">
    <property type="protein sequence ID" value="EFP96142.1"/>
    <property type="molecule type" value="Genomic_DNA"/>
</dbReference>
<dbReference type="PANTHER" id="PTHR32114:SF2">
    <property type="entry name" value="ABC TRANSPORTER ABCH.3"/>
    <property type="match status" value="1"/>
</dbReference>
<dbReference type="GO" id="GO:0004527">
    <property type="term" value="F:exonuclease activity"/>
    <property type="evidence" value="ECO:0007669"/>
    <property type="project" value="UniProtKB-KW"/>
</dbReference>
<dbReference type="SUPFAM" id="SSF52540">
    <property type="entry name" value="P-loop containing nucleoside triphosphate hydrolases"/>
    <property type="match status" value="2"/>
</dbReference>
<evidence type="ECO:0000256" key="1">
    <source>
        <dbReference type="SAM" id="Coils"/>
    </source>
</evidence>
<comment type="caution">
    <text evidence="2">The sequence shown here is derived from an EMBL/GenBank/DDBJ whole genome shotgun (WGS) entry which is preliminary data.</text>
</comment>
<accession>E3BLD0</accession>
<dbReference type="InterPro" id="IPR027417">
    <property type="entry name" value="P-loop_NTPase"/>
</dbReference>
<dbReference type="AlphaFoldDB" id="E3BLD0"/>
<dbReference type="Pfam" id="PF13558">
    <property type="entry name" value="SbcC_Walker_B"/>
    <property type="match status" value="1"/>
</dbReference>
<protein>
    <submittedName>
        <fullName evidence="2">Exonuclease SbcC</fullName>
    </submittedName>
</protein>
<proteinExistence type="predicted"/>
<keyword evidence="1" id="KW-0175">Coiled coil</keyword>
<dbReference type="eggNOG" id="COG0419">
    <property type="taxonomic scope" value="Bacteria"/>
</dbReference>
<evidence type="ECO:0000313" key="2">
    <source>
        <dbReference type="EMBL" id="EFP96142.1"/>
    </source>
</evidence>
<feature type="coiled-coil region" evidence="1">
    <location>
        <begin position="302"/>
        <end position="329"/>
    </location>
</feature>
<keyword evidence="3" id="KW-1185">Reference proteome</keyword>
<dbReference type="Proteomes" id="UP000002943">
    <property type="component" value="Unassembled WGS sequence"/>
</dbReference>
<evidence type="ECO:0000313" key="3">
    <source>
        <dbReference type="Proteomes" id="UP000002943"/>
    </source>
</evidence>
<reference evidence="2 3" key="1">
    <citation type="journal article" date="2012" name="Int. J. Syst. Evol. Microbiol.">
        <title>Vibrio caribbeanicus sp. nov., isolated from the marine sponge Scleritoderma cyanea.</title>
        <authorList>
            <person name="Hoffmann M."/>
            <person name="Monday S.R."/>
            <person name="Allard M.W."/>
            <person name="Strain E.A."/>
            <person name="Whittaker P."/>
            <person name="Naum M."/>
            <person name="McCarthy P.J."/>
            <person name="Lopez J.V."/>
            <person name="Fischer M."/>
            <person name="Brown E.W."/>
        </authorList>
    </citation>
    <scope>NUCLEOTIDE SEQUENCE [LARGE SCALE GENOMIC DNA]</scope>
    <source>
        <strain evidence="2 3">ATCC BAA-2122</strain>
    </source>
</reference>
<gene>
    <name evidence="2" type="ORF">VIBC2010_06035</name>
</gene>
<sequence>MQAFGPFASKEVVDFQALGTHPIFLINGPTGAGKTSILDALCFALYGETTSNERLGSHMRSDQAAINVPTFVELQFMLGKKRYLVTRSPEQEAPKSRGEGLTLKKHTASLYEVTDGETLITSRTASVKAEITQLLGLNETQFRQVMVLPQGKFRELLLASSKDRELIFGQLFQTDIYKKIENSLKDKAGAICKEKEEFDNQILGALKVAEVESESELHCQLESIEQDLQESAQKERQYQEQLVKQREKLQFSEAICQQFNKLEQATNQLSEFEKSESEIVAIKSKLHSAKAARELNLHYVNWREVEKQLANYQEKLQALDSQTHSAEKHDKDCQQGLISAQKQAENIECLQKNQFDLQIIRQKLKEREQLELKRTQYKTECQGLEAKREQFLKHKNQLQEEANRSESMVNKARLDVANLGELQSDIIRSEKLITDLEKLSSLKSELKISKQNADVFQTNLDIAKSEHDKHCYEADSLELQWHNGQAAILAQKLQSGHPCPVCGSLEHPLPATSQIELISREQVRAARDLEKQSLNRLRECESHLHRQLAELQEKEKTISEMPAELESHTSEQIEVLRAQLMDKRNQFELLKKIDINALENNVIQLRERCIKGDEKIQEVVSALSKNSSTMTLLNQQIDELNKVIEEKGFASIAEVDKTDDSIVSQIQTLKQNLSLSQRNAEAAHKALTEARSNHASTKEVIGETSKRLDGLKLAWQEALKNSQIQTEQAFLEQLSVLDKIDSWQERVEVYYQTRIKLEQSKADLTAQLSNTEYPNLEQLRLALEQTQLRYSEARKWLDLRQSIKHRLLKVSSDIEKLHNENQRLDSEYQVYGTLYEVASGKTGSRISLHRFVLGVLLDDVLIQASQRMATMSKGRYQLVRKTEGFKGNAGRGLDLSVEDGYTGKSRDVATLSGGESFMAALSLALGLSDVVQSYSGGVRLDTLFIDEGFGSLDPESMDLALQTLIDLQQTGRMIGIISHVTELKQQMSLRIDVDASASGSQVRMVNAHFEAQQSM</sequence>
<feature type="coiled-coil region" evidence="1">
    <location>
        <begin position="360"/>
        <end position="415"/>
    </location>
</feature>
<name>E3BLD0_9VIBR</name>
<feature type="coiled-coil region" evidence="1">
    <location>
        <begin position="221"/>
        <end position="248"/>
    </location>
</feature>
<organism evidence="2 3">
    <name type="scientific">Vibrio caribbeanicus ATCC BAA-2122</name>
    <dbReference type="NCBI Taxonomy" id="796620"/>
    <lineage>
        <taxon>Bacteria</taxon>
        <taxon>Pseudomonadati</taxon>
        <taxon>Pseudomonadota</taxon>
        <taxon>Gammaproteobacteria</taxon>
        <taxon>Vibrionales</taxon>
        <taxon>Vibrionaceae</taxon>
        <taxon>Vibrio</taxon>
    </lineage>
</organism>
<dbReference type="STRING" id="796620.VIBC2010_06035"/>